<proteinExistence type="inferred from homology"/>
<name>A0ABR9JNK6_9ACTN</name>
<evidence type="ECO:0000256" key="3">
    <source>
        <dbReference type="ARBA" id="ARBA00022729"/>
    </source>
</evidence>
<evidence type="ECO:0000256" key="4">
    <source>
        <dbReference type="SAM" id="SignalP"/>
    </source>
</evidence>
<evidence type="ECO:0000256" key="1">
    <source>
        <dbReference type="ARBA" id="ARBA00005695"/>
    </source>
</evidence>
<evidence type="ECO:0000313" key="6">
    <source>
        <dbReference type="EMBL" id="MBE1531993.1"/>
    </source>
</evidence>
<protein>
    <submittedName>
        <fullName evidence="6">Peptide/nickel transport system substrate-binding protein</fullName>
    </submittedName>
</protein>
<dbReference type="EMBL" id="JADBDZ010000001">
    <property type="protein sequence ID" value="MBE1531993.1"/>
    <property type="molecule type" value="Genomic_DNA"/>
</dbReference>
<dbReference type="PANTHER" id="PTHR30290">
    <property type="entry name" value="PERIPLASMIC BINDING COMPONENT OF ABC TRANSPORTER"/>
    <property type="match status" value="1"/>
</dbReference>
<dbReference type="InterPro" id="IPR030678">
    <property type="entry name" value="Peptide/Ni-bd"/>
</dbReference>
<reference evidence="6 7" key="1">
    <citation type="submission" date="2020-10" db="EMBL/GenBank/DDBJ databases">
        <title>Sequencing the genomes of 1000 actinobacteria strains.</title>
        <authorList>
            <person name="Klenk H.-P."/>
        </authorList>
    </citation>
    <scope>NUCLEOTIDE SEQUENCE [LARGE SCALE GENOMIC DNA]</scope>
    <source>
        <strain evidence="6 7">DSM 46744</strain>
    </source>
</reference>
<keyword evidence="2" id="KW-0813">Transport</keyword>
<dbReference type="InterPro" id="IPR000914">
    <property type="entry name" value="SBP_5_dom"/>
</dbReference>
<dbReference type="SUPFAM" id="SSF53850">
    <property type="entry name" value="Periplasmic binding protein-like II"/>
    <property type="match status" value="1"/>
</dbReference>
<sequence length="520" mass="56617">MLKRPVLAMLAMVLAAALTSACGQGGTSESGKDGVFTYAVGDEPETFNPALQDGHTDPVTELVFRGLTGHDANNKVVPALAESWQVADDGRSYTFKLREGVTWHDGKPFTSDDVEFTIETVRDAGADAPLSRNFTMVKEVATPDAHTVRLELDEPFTPMLGALSMGMLPKHVLDGKEITDAEFGRHPIGTGPFEITTYEHGQYAELAGFGEYYEGAPGLKKIVVKYVPDDSARLIQLNSGEVDGAHVRPKQAEQVKGHRLEVYPTADYRAISFNMKKPVFADKRVRTAMNHAIDRKAIVDSVVMGYGTAAKGPLDTSEYAAAEGFTFDAAKVASLMQDAGYARNGDGLWAKDGETVSFELTTFAEDSLRVAILNVAATQLKKQGFDVKPNPRSSDWVRKHWGDLDAAVVGWGTPYDPDSSAYGVFHTDEALANGGSNLGTYSNEEADKALDKGRSTLDPAGRKTAYTDFQNALQDDPPFAWIAYLKTINAVPENLTGPQQRTLGHHGYGFFWNAQTWRYA</sequence>
<feature type="domain" description="Solute-binding protein family 5" evidence="5">
    <location>
        <begin position="75"/>
        <end position="426"/>
    </location>
</feature>
<accession>A0ABR9JNK6</accession>
<feature type="chain" id="PRO_5047210176" evidence="4">
    <location>
        <begin position="24"/>
        <end position="520"/>
    </location>
</feature>
<comment type="similarity">
    <text evidence="1">Belongs to the bacterial solute-binding protein 5 family.</text>
</comment>
<evidence type="ECO:0000259" key="5">
    <source>
        <dbReference type="Pfam" id="PF00496"/>
    </source>
</evidence>
<evidence type="ECO:0000256" key="2">
    <source>
        <dbReference type="ARBA" id="ARBA00022448"/>
    </source>
</evidence>
<keyword evidence="3 4" id="KW-0732">Signal</keyword>
<dbReference type="Gene3D" id="3.90.76.10">
    <property type="entry name" value="Dipeptide-binding Protein, Domain 1"/>
    <property type="match status" value="1"/>
</dbReference>
<comment type="caution">
    <text evidence="6">The sequence shown here is derived from an EMBL/GenBank/DDBJ whole genome shotgun (WGS) entry which is preliminary data.</text>
</comment>
<keyword evidence="7" id="KW-1185">Reference proteome</keyword>
<organism evidence="6 7">
    <name type="scientific">Actinomadura algeriensis</name>
    <dbReference type="NCBI Taxonomy" id="1679523"/>
    <lineage>
        <taxon>Bacteria</taxon>
        <taxon>Bacillati</taxon>
        <taxon>Actinomycetota</taxon>
        <taxon>Actinomycetes</taxon>
        <taxon>Streptosporangiales</taxon>
        <taxon>Thermomonosporaceae</taxon>
        <taxon>Actinomadura</taxon>
    </lineage>
</organism>
<dbReference type="PROSITE" id="PS51257">
    <property type="entry name" value="PROKAR_LIPOPROTEIN"/>
    <property type="match status" value="1"/>
</dbReference>
<feature type="signal peptide" evidence="4">
    <location>
        <begin position="1"/>
        <end position="23"/>
    </location>
</feature>
<dbReference type="PANTHER" id="PTHR30290:SF9">
    <property type="entry name" value="OLIGOPEPTIDE-BINDING PROTEIN APPA"/>
    <property type="match status" value="1"/>
</dbReference>
<dbReference type="Pfam" id="PF00496">
    <property type="entry name" value="SBP_bac_5"/>
    <property type="match status" value="1"/>
</dbReference>
<dbReference type="Gene3D" id="3.40.190.10">
    <property type="entry name" value="Periplasmic binding protein-like II"/>
    <property type="match status" value="1"/>
</dbReference>
<evidence type="ECO:0000313" key="7">
    <source>
        <dbReference type="Proteomes" id="UP000627838"/>
    </source>
</evidence>
<dbReference type="PIRSF" id="PIRSF002741">
    <property type="entry name" value="MppA"/>
    <property type="match status" value="1"/>
</dbReference>
<dbReference type="InterPro" id="IPR039424">
    <property type="entry name" value="SBP_5"/>
</dbReference>
<dbReference type="RefSeq" id="WP_225961080.1">
    <property type="nucleotide sequence ID" value="NZ_JADBDZ010000001.1"/>
</dbReference>
<gene>
    <name evidence="6" type="ORF">H4W34_001826</name>
</gene>
<dbReference type="Proteomes" id="UP000627838">
    <property type="component" value="Unassembled WGS sequence"/>
</dbReference>
<dbReference type="Gene3D" id="3.10.105.10">
    <property type="entry name" value="Dipeptide-binding Protein, Domain 3"/>
    <property type="match status" value="1"/>
</dbReference>